<organism evidence="2 3">
    <name type="scientific">Zasmidium cellare</name>
    <name type="common">Wine cellar mold</name>
    <name type="synonym">Racodium cellare</name>
    <dbReference type="NCBI Taxonomy" id="395010"/>
    <lineage>
        <taxon>Eukaryota</taxon>
        <taxon>Fungi</taxon>
        <taxon>Dikarya</taxon>
        <taxon>Ascomycota</taxon>
        <taxon>Pezizomycotina</taxon>
        <taxon>Dothideomycetes</taxon>
        <taxon>Dothideomycetidae</taxon>
        <taxon>Mycosphaerellales</taxon>
        <taxon>Mycosphaerellaceae</taxon>
        <taxon>Zasmidium</taxon>
    </lineage>
</organism>
<evidence type="ECO:0000313" key="2">
    <source>
        <dbReference type="EMBL" id="KAK4506432.1"/>
    </source>
</evidence>
<feature type="transmembrane region" description="Helical" evidence="1">
    <location>
        <begin position="49"/>
        <end position="73"/>
    </location>
</feature>
<reference evidence="2 3" key="1">
    <citation type="journal article" date="2023" name="G3 (Bethesda)">
        <title>A chromosome-level genome assembly of Zasmidium syzygii isolated from banana leaves.</title>
        <authorList>
            <person name="van Westerhoven A.C."/>
            <person name="Mehrabi R."/>
            <person name="Talebi R."/>
            <person name="Steentjes M.B.F."/>
            <person name="Corcolon B."/>
            <person name="Chong P.A."/>
            <person name="Kema G.H.J."/>
            <person name="Seidl M.F."/>
        </authorList>
    </citation>
    <scope>NUCLEOTIDE SEQUENCE [LARGE SCALE GENOMIC DNA]</scope>
    <source>
        <strain evidence="2 3">P124</strain>
    </source>
</reference>
<protein>
    <submittedName>
        <fullName evidence="2">Uncharacterized protein</fullName>
    </submittedName>
</protein>
<name>A0ABR0EY26_ZASCE</name>
<sequence length="160" mass="16988">MATTTSPSTAASTSNDYGSGIAGSSNGADTDAGASGGSSNSFNLSKGGLAAIIVVVALVVIVGVATTTLFIIAKRRQWNIRASIRRASRRLTGRDTTQIDRRSKRAGIQLDSAPAQRGHKRGLMVEVKDVEKGNGGVKEPNRTMDAEGWKGRLWRNDFKR</sequence>
<evidence type="ECO:0000313" key="3">
    <source>
        <dbReference type="Proteomes" id="UP001305779"/>
    </source>
</evidence>
<dbReference type="EMBL" id="JAXOVC010000001">
    <property type="protein sequence ID" value="KAK4506432.1"/>
    <property type="molecule type" value="Genomic_DNA"/>
</dbReference>
<keyword evidence="1" id="KW-1133">Transmembrane helix</keyword>
<comment type="caution">
    <text evidence="2">The sequence shown here is derived from an EMBL/GenBank/DDBJ whole genome shotgun (WGS) entry which is preliminary data.</text>
</comment>
<keyword evidence="1" id="KW-0812">Transmembrane</keyword>
<accession>A0ABR0EY26</accession>
<dbReference type="Proteomes" id="UP001305779">
    <property type="component" value="Unassembled WGS sequence"/>
</dbReference>
<keyword evidence="1" id="KW-0472">Membrane</keyword>
<keyword evidence="3" id="KW-1185">Reference proteome</keyword>
<gene>
    <name evidence="2" type="ORF">PRZ48_000164</name>
</gene>
<proteinExistence type="predicted"/>
<evidence type="ECO:0000256" key="1">
    <source>
        <dbReference type="SAM" id="Phobius"/>
    </source>
</evidence>